<evidence type="ECO:0000256" key="3">
    <source>
        <dbReference type="ARBA" id="ARBA00022679"/>
    </source>
</evidence>
<keyword evidence="4" id="KW-0547">Nucleotide-binding</keyword>
<dbReference type="Pfam" id="PF00696">
    <property type="entry name" value="AA_kinase"/>
    <property type="match status" value="1"/>
</dbReference>
<dbReference type="PANTHER" id="PTHR43654:SF3">
    <property type="entry name" value="GLUTAMATE 5-KINASE"/>
    <property type="match status" value="1"/>
</dbReference>
<evidence type="ECO:0000313" key="8">
    <source>
        <dbReference type="EMBL" id="MBS3063772.1"/>
    </source>
</evidence>
<keyword evidence="6" id="KW-0067">ATP-binding</keyword>
<dbReference type="GO" id="GO:0005524">
    <property type="term" value="F:ATP binding"/>
    <property type="evidence" value="ECO:0007669"/>
    <property type="project" value="UniProtKB-KW"/>
</dbReference>
<dbReference type="Proteomes" id="UP000678237">
    <property type="component" value="Unassembled WGS sequence"/>
</dbReference>
<reference evidence="8" key="1">
    <citation type="submission" date="2021-03" db="EMBL/GenBank/DDBJ databases">
        <authorList>
            <person name="Jaffe A."/>
        </authorList>
    </citation>
    <scope>NUCLEOTIDE SEQUENCE</scope>
    <source>
        <strain evidence="8">RIFCSPLOWO2_01_FULL_58_19</strain>
    </source>
</reference>
<dbReference type="InterPro" id="IPR005715">
    <property type="entry name" value="Glu_5kinase/COase_Synthase"/>
</dbReference>
<dbReference type="EMBL" id="JAGVWE010000007">
    <property type="protein sequence ID" value="MBS3063772.1"/>
    <property type="molecule type" value="Genomic_DNA"/>
</dbReference>
<keyword evidence="3 8" id="KW-0808">Transferase</keyword>
<name>A0A8T4LCT9_9ARCH</name>
<accession>A0A8T4LCT9</accession>
<keyword evidence="5" id="KW-0418">Kinase</keyword>
<evidence type="ECO:0000313" key="9">
    <source>
        <dbReference type="Proteomes" id="UP000678237"/>
    </source>
</evidence>
<evidence type="ECO:0000256" key="4">
    <source>
        <dbReference type="ARBA" id="ARBA00022741"/>
    </source>
</evidence>
<feature type="domain" description="Aspartate/glutamate/uridylate kinase" evidence="7">
    <location>
        <begin position="10"/>
        <end position="239"/>
    </location>
</feature>
<dbReference type="InterPro" id="IPR036393">
    <property type="entry name" value="AceGlu_kinase-like_sf"/>
</dbReference>
<dbReference type="InterPro" id="IPR011529">
    <property type="entry name" value="Glu_5kinase"/>
</dbReference>
<evidence type="ECO:0000256" key="1">
    <source>
        <dbReference type="ARBA" id="ARBA00022605"/>
    </source>
</evidence>
<dbReference type="PRINTS" id="PR00474">
    <property type="entry name" value="GLU5KINASE"/>
</dbReference>
<evidence type="ECO:0000256" key="2">
    <source>
        <dbReference type="ARBA" id="ARBA00022650"/>
    </source>
</evidence>
<sequence length="276" mass="29114">MTENLFAGTKRLLVKIGTNALLKDNAPDRRAMKDLARALSALRRRGIQCALVSSGAIGFGCERLYLTRSTLSLALQQACAAVGQVELMAEYARAFQAFNQRMAQVLVSGENFRSPQALANLRATVEALFGLNTIPVFNENDAVSVAELDSGKLFSDNDGLTALVALHLGFDGVVFISDVGGLYERGAGGNGFGVLVREVGDVSVLDFSGRVVGANGKGGLASKLAATRRLTEQGIPVALVKKEKDALDKVFAGRAHGTLFMPKPGMLGGGENRGND</sequence>
<dbReference type="AlphaFoldDB" id="A0A8T4LCT9"/>
<dbReference type="SUPFAM" id="SSF53633">
    <property type="entry name" value="Carbamate kinase-like"/>
    <property type="match status" value="1"/>
</dbReference>
<dbReference type="Gene3D" id="3.40.1160.10">
    <property type="entry name" value="Acetylglutamate kinase-like"/>
    <property type="match status" value="1"/>
</dbReference>
<gene>
    <name evidence="8" type="primary">proB</name>
    <name evidence="8" type="ORF">J4203_07990</name>
</gene>
<dbReference type="GO" id="GO:0004349">
    <property type="term" value="F:glutamate 5-kinase activity"/>
    <property type="evidence" value="ECO:0007669"/>
    <property type="project" value="UniProtKB-EC"/>
</dbReference>
<evidence type="ECO:0000259" key="7">
    <source>
        <dbReference type="Pfam" id="PF00696"/>
    </source>
</evidence>
<proteinExistence type="predicted"/>
<keyword evidence="1" id="KW-0028">Amino-acid biosynthesis</keyword>
<dbReference type="NCBIfam" id="TIGR01027">
    <property type="entry name" value="proB"/>
    <property type="match status" value="1"/>
</dbReference>
<organism evidence="8 9">
    <name type="scientific">Candidatus Iainarchaeum sp</name>
    <dbReference type="NCBI Taxonomy" id="3101447"/>
    <lineage>
        <taxon>Archaea</taxon>
        <taxon>Candidatus Iainarchaeota</taxon>
        <taxon>Candidatus Iainarchaeia</taxon>
        <taxon>Candidatus Iainarchaeales</taxon>
        <taxon>Candidatus Iainarchaeaceae</taxon>
        <taxon>Candidatus Iainarchaeum</taxon>
    </lineage>
</organism>
<reference evidence="8" key="2">
    <citation type="submission" date="2021-05" db="EMBL/GenBank/DDBJ databases">
        <title>Protein family content uncovers lineage relationships and bacterial pathway maintenance mechanisms in DPANN archaea.</title>
        <authorList>
            <person name="Castelle C.J."/>
            <person name="Meheust R."/>
            <person name="Jaffe A.L."/>
            <person name="Seitz K."/>
            <person name="Gong X."/>
            <person name="Baker B.J."/>
            <person name="Banfield J.F."/>
        </authorList>
    </citation>
    <scope>NUCLEOTIDE SEQUENCE</scope>
    <source>
        <strain evidence="8">RIFCSPLOWO2_01_FULL_58_19</strain>
    </source>
</reference>
<evidence type="ECO:0000256" key="5">
    <source>
        <dbReference type="ARBA" id="ARBA00022777"/>
    </source>
</evidence>
<comment type="caution">
    <text evidence="8">The sequence shown here is derived from an EMBL/GenBank/DDBJ whole genome shotgun (WGS) entry which is preliminary data.</text>
</comment>
<dbReference type="GO" id="GO:0008652">
    <property type="term" value="P:amino acid biosynthetic process"/>
    <property type="evidence" value="ECO:0007669"/>
    <property type="project" value="UniProtKB-KW"/>
</dbReference>
<dbReference type="InterPro" id="IPR001048">
    <property type="entry name" value="Asp/Glu/Uridylate_kinase"/>
</dbReference>
<protein>
    <submittedName>
        <fullName evidence="8">Glutamate 5-kinase</fullName>
        <ecNumber evidence="8">2.7.2.11</ecNumber>
    </submittedName>
</protein>
<keyword evidence="2" id="KW-0641">Proline biosynthesis</keyword>
<dbReference type="InterPro" id="IPR001057">
    <property type="entry name" value="Glu/AcGlu_kinase"/>
</dbReference>
<evidence type="ECO:0000256" key="6">
    <source>
        <dbReference type="ARBA" id="ARBA00022840"/>
    </source>
</evidence>
<dbReference type="PANTHER" id="PTHR43654">
    <property type="entry name" value="GLUTAMATE 5-KINASE"/>
    <property type="match status" value="1"/>
</dbReference>
<dbReference type="EC" id="2.7.2.11" evidence="8"/>
<dbReference type="PIRSF" id="PIRSF000729">
    <property type="entry name" value="GK"/>
    <property type="match status" value="1"/>
</dbReference>
<dbReference type="GO" id="GO:0005829">
    <property type="term" value="C:cytosol"/>
    <property type="evidence" value="ECO:0007669"/>
    <property type="project" value="TreeGrafter"/>
</dbReference>